<dbReference type="Pfam" id="PF00015">
    <property type="entry name" value="MCPsignal"/>
    <property type="match status" value="1"/>
</dbReference>
<dbReference type="GO" id="GO:0004888">
    <property type="term" value="F:transmembrane signaling receptor activity"/>
    <property type="evidence" value="ECO:0007669"/>
    <property type="project" value="InterPro"/>
</dbReference>
<dbReference type="Proteomes" id="UP000279994">
    <property type="component" value="Unassembled WGS sequence"/>
</dbReference>
<evidence type="ECO:0000256" key="6">
    <source>
        <dbReference type="SAM" id="Coils"/>
    </source>
</evidence>
<comment type="similarity">
    <text evidence="4">Belongs to the methyl-accepting chemotaxis (MCP) protein family.</text>
</comment>
<dbReference type="PANTHER" id="PTHR32089:SF112">
    <property type="entry name" value="LYSOZYME-LIKE PROTEIN-RELATED"/>
    <property type="match status" value="1"/>
</dbReference>
<evidence type="ECO:0000259" key="9">
    <source>
        <dbReference type="PROSITE" id="PS50885"/>
    </source>
</evidence>
<dbReference type="PROSITE" id="PS50885">
    <property type="entry name" value="HAMP"/>
    <property type="match status" value="1"/>
</dbReference>
<proteinExistence type="inferred from homology"/>
<dbReference type="SMART" id="SM00283">
    <property type="entry name" value="MA"/>
    <property type="match status" value="1"/>
</dbReference>
<reference evidence="10 11" key="1">
    <citation type="submission" date="2018-11" db="EMBL/GenBank/DDBJ databases">
        <authorList>
            <person name="Li F."/>
        </authorList>
    </citation>
    <scope>NUCLEOTIDE SEQUENCE [LARGE SCALE GENOMIC DNA]</scope>
    <source>
        <strain evidence="10 11">Gsoil 818</strain>
    </source>
</reference>
<keyword evidence="3 5" id="KW-0807">Transducer</keyword>
<keyword evidence="11" id="KW-1185">Reference proteome</keyword>
<dbReference type="CDD" id="cd06225">
    <property type="entry name" value="HAMP"/>
    <property type="match status" value="1"/>
</dbReference>
<keyword evidence="7" id="KW-0472">Membrane</keyword>
<dbReference type="EMBL" id="RJSF01000040">
    <property type="protein sequence ID" value="RNM13785.1"/>
    <property type="molecule type" value="Genomic_DNA"/>
</dbReference>
<evidence type="ECO:0000313" key="10">
    <source>
        <dbReference type="EMBL" id="RNM13785.1"/>
    </source>
</evidence>
<feature type="domain" description="Methyl-accepting transducer" evidence="8">
    <location>
        <begin position="388"/>
        <end position="617"/>
    </location>
</feature>
<evidence type="ECO:0000256" key="3">
    <source>
        <dbReference type="ARBA" id="ARBA00023224"/>
    </source>
</evidence>
<organism evidence="10 11">
    <name type="scientific">Nocardioides pocheonensis</name>
    <dbReference type="NCBI Taxonomy" id="661485"/>
    <lineage>
        <taxon>Bacteria</taxon>
        <taxon>Bacillati</taxon>
        <taxon>Actinomycetota</taxon>
        <taxon>Actinomycetes</taxon>
        <taxon>Propionibacteriales</taxon>
        <taxon>Nocardioidaceae</taxon>
        <taxon>Nocardioides</taxon>
    </lineage>
</organism>
<name>A0A3N0GMU8_9ACTN</name>
<evidence type="ECO:0000256" key="5">
    <source>
        <dbReference type="PROSITE-ProRule" id="PRU00284"/>
    </source>
</evidence>
<dbReference type="PROSITE" id="PS50111">
    <property type="entry name" value="CHEMOTAXIS_TRANSDUC_2"/>
    <property type="match status" value="1"/>
</dbReference>
<dbReference type="PRINTS" id="PR00260">
    <property type="entry name" value="CHEMTRNSDUCR"/>
</dbReference>
<dbReference type="InterPro" id="IPR003660">
    <property type="entry name" value="HAMP_dom"/>
</dbReference>
<dbReference type="SMART" id="SM00304">
    <property type="entry name" value="HAMP"/>
    <property type="match status" value="1"/>
</dbReference>
<feature type="transmembrane region" description="Helical" evidence="7">
    <location>
        <begin position="313"/>
        <end position="332"/>
    </location>
</feature>
<evidence type="ECO:0000256" key="4">
    <source>
        <dbReference type="ARBA" id="ARBA00029447"/>
    </source>
</evidence>
<feature type="domain" description="HAMP" evidence="9">
    <location>
        <begin position="331"/>
        <end position="383"/>
    </location>
</feature>
<evidence type="ECO:0000256" key="2">
    <source>
        <dbReference type="ARBA" id="ARBA00022989"/>
    </source>
</evidence>
<feature type="transmembrane region" description="Helical" evidence="7">
    <location>
        <begin position="21"/>
        <end position="40"/>
    </location>
</feature>
<keyword evidence="6" id="KW-0175">Coiled coil</keyword>
<dbReference type="PANTHER" id="PTHR32089">
    <property type="entry name" value="METHYL-ACCEPTING CHEMOTAXIS PROTEIN MCPB"/>
    <property type="match status" value="1"/>
</dbReference>
<dbReference type="RefSeq" id="WP_123223192.1">
    <property type="nucleotide sequence ID" value="NZ_RJSF01000040.1"/>
</dbReference>
<sequence>MTKLFLPAVRLMGRLRYAYKIVLVPALLLVPLALVTKGYVDIQSTQVSFSAKERDGLAYLAPLSDLTARTVSARRLAVSGQDPATAGVGAAVDRVEKVQATYGAELETAAAWTAAKSALTAAGAAQGPQAAFDAYNKATAALQGLIVHVSDKSNLTLDPDLDTYYLMDALVFRLPVLLDTGAQAYDRVLLAKTGTAAQRDATRIQLAVAGGVLASTGDAVDAGLKTMLAQTHSTTLAQDVQGKAKAAHDALAALVDQINAAVSSNDLAAVQQATAETAFRTTAALARAYEPQNDQLIGVRIGGFQANAHRVELGLLVSVLIAAYLAVGFYLATTRAMRRMGTSLEALAAGDLTTTADVDSRDELGTMGVALNRAIERMREIVQALVHTADGIASSSTEVSAVSSQLQTTAQQTSSQAESASVVATQVSQNVDTVAASTEQMSASIREIAVSAAEAATVAAEAVSAADATGSTVGRLTESSADIGAVLNVITAIAEQTNLLALNATIEAARAGEAGRGFAVVANEVKDLAQETARATGDIAQKIETIQQDTGAAQEAIVRISEVINRIDELQTTIASAVEEQSSVTLEMGRSITEIANGSRLMADTIEGVASSTQQTTSGLASADQATFRLTETATELRELVTQFQT</sequence>
<evidence type="ECO:0000256" key="7">
    <source>
        <dbReference type="SAM" id="Phobius"/>
    </source>
</evidence>
<dbReference type="InterPro" id="IPR004090">
    <property type="entry name" value="Chemotax_Me-accpt_rcpt"/>
</dbReference>
<dbReference type="SUPFAM" id="SSF58104">
    <property type="entry name" value="Methyl-accepting chemotaxis protein (MCP) signaling domain"/>
    <property type="match status" value="1"/>
</dbReference>
<dbReference type="Gene3D" id="1.10.287.950">
    <property type="entry name" value="Methyl-accepting chemotaxis protein"/>
    <property type="match status" value="1"/>
</dbReference>
<keyword evidence="2 7" id="KW-1133">Transmembrane helix</keyword>
<dbReference type="AlphaFoldDB" id="A0A3N0GMU8"/>
<evidence type="ECO:0000313" key="11">
    <source>
        <dbReference type="Proteomes" id="UP000279994"/>
    </source>
</evidence>
<evidence type="ECO:0000256" key="1">
    <source>
        <dbReference type="ARBA" id="ARBA00022692"/>
    </source>
</evidence>
<evidence type="ECO:0000259" key="8">
    <source>
        <dbReference type="PROSITE" id="PS50111"/>
    </source>
</evidence>
<dbReference type="Pfam" id="PF00672">
    <property type="entry name" value="HAMP"/>
    <property type="match status" value="1"/>
</dbReference>
<comment type="caution">
    <text evidence="10">The sequence shown here is derived from an EMBL/GenBank/DDBJ whole genome shotgun (WGS) entry which is preliminary data.</text>
</comment>
<keyword evidence="1 7" id="KW-0812">Transmembrane</keyword>
<dbReference type="GO" id="GO:0016020">
    <property type="term" value="C:membrane"/>
    <property type="evidence" value="ECO:0007669"/>
    <property type="project" value="InterPro"/>
</dbReference>
<gene>
    <name evidence="10" type="ORF">EFL26_12495</name>
</gene>
<feature type="coiled-coil region" evidence="6">
    <location>
        <begin position="553"/>
        <end position="580"/>
    </location>
</feature>
<dbReference type="OrthoDB" id="8667074at2"/>
<dbReference type="GO" id="GO:0007165">
    <property type="term" value="P:signal transduction"/>
    <property type="evidence" value="ECO:0007669"/>
    <property type="project" value="UniProtKB-KW"/>
</dbReference>
<accession>A0A3N0GMU8</accession>
<dbReference type="InterPro" id="IPR004089">
    <property type="entry name" value="MCPsignal_dom"/>
</dbReference>
<protein>
    <submittedName>
        <fullName evidence="10">Methyl-accepting chemotaxis protein</fullName>
    </submittedName>
</protein>
<dbReference type="GO" id="GO:0006935">
    <property type="term" value="P:chemotaxis"/>
    <property type="evidence" value="ECO:0007669"/>
    <property type="project" value="InterPro"/>
</dbReference>